<sequence>MREKTVPPLSSSLLAGLSASCSGDGEVKTCAAGGVEWDRWRSRPCRPEEDDAVAFFLPVDKIKHSQMQKRTETVEGHGGRVSFIEGECRVSPGDGGSANAKDSSAPARSPRLQTARTATTHDCG</sequence>
<feature type="compositionally biased region" description="Polar residues" evidence="1">
    <location>
        <begin position="111"/>
        <end position="124"/>
    </location>
</feature>
<comment type="caution">
    <text evidence="2">The sequence shown here is derived from an EMBL/GenBank/DDBJ whole genome shotgun (WGS) entry which is preliminary data.</text>
</comment>
<proteinExistence type="predicted"/>
<feature type="region of interest" description="Disordered" evidence="1">
    <location>
        <begin position="87"/>
        <end position="124"/>
    </location>
</feature>
<dbReference type="Proteomes" id="UP000251960">
    <property type="component" value="Chromosome 1"/>
</dbReference>
<dbReference type="PROSITE" id="PS51257">
    <property type="entry name" value="PROKAR_LIPOPROTEIN"/>
    <property type="match status" value="1"/>
</dbReference>
<organism evidence="2">
    <name type="scientific">Zea mays</name>
    <name type="common">Maize</name>
    <dbReference type="NCBI Taxonomy" id="4577"/>
    <lineage>
        <taxon>Eukaryota</taxon>
        <taxon>Viridiplantae</taxon>
        <taxon>Streptophyta</taxon>
        <taxon>Embryophyta</taxon>
        <taxon>Tracheophyta</taxon>
        <taxon>Spermatophyta</taxon>
        <taxon>Magnoliopsida</taxon>
        <taxon>Liliopsida</taxon>
        <taxon>Poales</taxon>
        <taxon>Poaceae</taxon>
        <taxon>PACMAD clade</taxon>
        <taxon>Panicoideae</taxon>
        <taxon>Andropogonodae</taxon>
        <taxon>Andropogoneae</taxon>
        <taxon>Tripsacinae</taxon>
        <taxon>Zea</taxon>
    </lineage>
</organism>
<protein>
    <submittedName>
        <fullName evidence="2">Uncharacterized protein</fullName>
    </submittedName>
</protein>
<accession>A0A317YGU6</accession>
<dbReference type="AlphaFoldDB" id="A0A317YGU6"/>
<dbReference type="EMBL" id="NCVQ01000001">
    <property type="protein sequence ID" value="PWZ57897.1"/>
    <property type="molecule type" value="Genomic_DNA"/>
</dbReference>
<reference evidence="2" key="1">
    <citation type="journal article" date="2018" name="Nat. Genet.">
        <title>Extensive intraspecific gene order and gene structural variations between Mo17 and other maize genomes.</title>
        <authorList>
            <person name="Sun S."/>
            <person name="Zhou Y."/>
            <person name="Chen J."/>
            <person name="Shi J."/>
            <person name="Zhao H."/>
            <person name="Zhao H."/>
            <person name="Song W."/>
            <person name="Zhang M."/>
            <person name="Cui Y."/>
            <person name="Dong X."/>
            <person name="Liu H."/>
            <person name="Ma X."/>
            <person name="Jiao Y."/>
            <person name="Wang B."/>
            <person name="Wei X."/>
            <person name="Stein J.C."/>
            <person name="Glaubitz J.C."/>
            <person name="Lu F."/>
            <person name="Yu G."/>
            <person name="Liang C."/>
            <person name="Fengler K."/>
            <person name="Li B."/>
            <person name="Rafalski A."/>
            <person name="Schnable P.S."/>
            <person name="Ware D.H."/>
            <person name="Buckler E.S."/>
            <person name="Lai J."/>
        </authorList>
    </citation>
    <scope>NUCLEOTIDE SEQUENCE [LARGE SCALE GENOMIC DNA]</scope>
    <source>
        <tissue evidence="2">Seedling</tissue>
    </source>
</reference>
<name>A0A317YGU6_MAIZE</name>
<gene>
    <name evidence="2" type="ORF">Zm00014a_007664</name>
</gene>
<evidence type="ECO:0000313" key="2">
    <source>
        <dbReference type="EMBL" id="PWZ57897.1"/>
    </source>
</evidence>
<evidence type="ECO:0000256" key="1">
    <source>
        <dbReference type="SAM" id="MobiDB-lite"/>
    </source>
</evidence>